<keyword evidence="7" id="KW-0862">Zinc</keyword>
<reference evidence="15" key="2">
    <citation type="submission" date="2021-01" db="UniProtKB">
        <authorList>
            <consortium name="EnsemblMetazoa"/>
        </authorList>
    </citation>
    <scope>IDENTIFICATION</scope>
</reference>
<dbReference type="GO" id="GO:0042287">
    <property type="term" value="F:MHC protein binding"/>
    <property type="evidence" value="ECO:0000318"/>
    <property type="project" value="GO_Central"/>
</dbReference>
<evidence type="ECO:0000256" key="10">
    <source>
        <dbReference type="PROSITE-ProRule" id="PRU00175"/>
    </source>
</evidence>
<evidence type="ECO:0000256" key="7">
    <source>
        <dbReference type="ARBA" id="ARBA00022833"/>
    </source>
</evidence>
<keyword evidence="16" id="KW-1185">Reference proteome</keyword>
<feature type="transmembrane region" description="Helical" evidence="12">
    <location>
        <begin position="153"/>
        <end position="174"/>
    </location>
</feature>
<reference evidence="16" key="1">
    <citation type="submission" date="2015-02" db="EMBL/GenBank/DDBJ databases">
        <title>Genome sequencing for Strongylocentrotus purpuratus.</title>
        <authorList>
            <person name="Murali S."/>
            <person name="Liu Y."/>
            <person name="Vee V."/>
            <person name="English A."/>
            <person name="Wang M."/>
            <person name="Skinner E."/>
            <person name="Han Y."/>
            <person name="Muzny D.M."/>
            <person name="Worley K.C."/>
            <person name="Gibbs R.A."/>
        </authorList>
    </citation>
    <scope>NUCLEOTIDE SEQUENCE</scope>
</reference>
<dbReference type="SMART" id="SM00744">
    <property type="entry name" value="RINGv"/>
    <property type="match status" value="1"/>
</dbReference>
<organism evidence="15 16">
    <name type="scientific">Strongylocentrotus purpuratus</name>
    <name type="common">Purple sea urchin</name>
    <dbReference type="NCBI Taxonomy" id="7668"/>
    <lineage>
        <taxon>Eukaryota</taxon>
        <taxon>Metazoa</taxon>
        <taxon>Echinodermata</taxon>
        <taxon>Eleutherozoa</taxon>
        <taxon>Echinozoa</taxon>
        <taxon>Echinoidea</taxon>
        <taxon>Euechinoidea</taxon>
        <taxon>Echinacea</taxon>
        <taxon>Camarodonta</taxon>
        <taxon>Echinidea</taxon>
        <taxon>Strongylocentrotidae</taxon>
        <taxon>Strongylocentrotus</taxon>
    </lineage>
</organism>
<evidence type="ECO:0000256" key="3">
    <source>
        <dbReference type="ARBA" id="ARBA00022692"/>
    </source>
</evidence>
<dbReference type="InterPro" id="IPR001841">
    <property type="entry name" value="Znf_RING"/>
</dbReference>
<dbReference type="PANTHER" id="PTHR46065">
    <property type="entry name" value="E3 UBIQUITIN-PROTEIN LIGASE MARCH 2/3 FAMILY MEMBER"/>
    <property type="match status" value="1"/>
</dbReference>
<dbReference type="AlphaFoldDB" id="A0A7M7P2A2"/>
<keyword evidence="9 12" id="KW-0472">Membrane</keyword>
<dbReference type="RefSeq" id="XP_030842822.1">
    <property type="nucleotide sequence ID" value="XM_030986962.1"/>
</dbReference>
<dbReference type="OrthoDB" id="264354at2759"/>
<evidence type="ECO:0000256" key="2">
    <source>
        <dbReference type="ARBA" id="ARBA00022679"/>
    </source>
</evidence>
<dbReference type="PROSITE" id="PS50089">
    <property type="entry name" value="ZF_RING_2"/>
    <property type="match status" value="1"/>
</dbReference>
<dbReference type="KEGG" id="spu:115924548"/>
<dbReference type="InterPro" id="IPR013083">
    <property type="entry name" value="Znf_RING/FYVE/PHD"/>
</dbReference>
<proteinExistence type="predicted"/>
<evidence type="ECO:0000256" key="11">
    <source>
        <dbReference type="SAM" id="MobiDB-lite"/>
    </source>
</evidence>
<evidence type="ECO:0000256" key="6">
    <source>
        <dbReference type="ARBA" id="ARBA00022786"/>
    </source>
</evidence>
<evidence type="ECO:0000313" key="16">
    <source>
        <dbReference type="Proteomes" id="UP000007110"/>
    </source>
</evidence>
<keyword evidence="3 12" id="KW-0812">Transmembrane</keyword>
<dbReference type="GO" id="GO:0008270">
    <property type="term" value="F:zinc ion binding"/>
    <property type="evidence" value="ECO:0007669"/>
    <property type="project" value="UniProtKB-KW"/>
</dbReference>
<feature type="transmembrane region" description="Helical" evidence="12">
    <location>
        <begin position="194"/>
        <end position="218"/>
    </location>
</feature>
<comment type="subcellular location">
    <subcellularLocation>
        <location evidence="1">Membrane</location>
        <topology evidence="1">Multi-pass membrane protein</topology>
    </subcellularLocation>
</comment>
<evidence type="ECO:0000256" key="9">
    <source>
        <dbReference type="ARBA" id="ARBA00023136"/>
    </source>
</evidence>
<keyword evidence="2" id="KW-0808">Transferase</keyword>
<keyword evidence="8 12" id="KW-1133">Transmembrane helix</keyword>
<dbReference type="GO" id="GO:0031902">
    <property type="term" value="C:late endosome membrane"/>
    <property type="evidence" value="ECO:0000318"/>
    <property type="project" value="GO_Central"/>
</dbReference>
<dbReference type="GO" id="GO:0005737">
    <property type="term" value="C:cytoplasm"/>
    <property type="evidence" value="ECO:0000318"/>
    <property type="project" value="GO_Central"/>
</dbReference>
<feature type="domain" description="RING-type" evidence="13">
    <location>
        <begin position="85"/>
        <end position="134"/>
    </location>
</feature>
<name>A0A7M7P2A2_STRPU</name>
<evidence type="ECO:0000256" key="5">
    <source>
        <dbReference type="ARBA" id="ARBA00022771"/>
    </source>
</evidence>
<dbReference type="InterPro" id="IPR011016">
    <property type="entry name" value="Znf_RING-CH"/>
</dbReference>
<dbReference type="Gene3D" id="3.30.40.10">
    <property type="entry name" value="Zinc/RING finger domain, C3HC4 (zinc finger)"/>
    <property type="match status" value="1"/>
</dbReference>
<evidence type="ECO:0000256" key="4">
    <source>
        <dbReference type="ARBA" id="ARBA00022723"/>
    </source>
</evidence>
<dbReference type="GO" id="GO:0000209">
    <property type="term" value="P:protein polyubiquitination"/>
    <property type="evidence" value="ECO:0000318"/>
    <property type="project" value="GO_Central"/>
</dbReference>
<dbReference type="Proteomes" id="UP000007110">
    <property type="component" value="Unassembled WGS sequence"/>
</dbReference>
<dbReference type="GO" id="GO:0005764">
    <property type="term" value="C:lysosome"/>
    <property type="evidence" value="ECO:0000318"/>
    <property type="project" value="GO_Central"/>
</dbReference>
<feature type="region of interest" description="Disordered" evidence="11">
    <location>
        <begin position="226"/>
        <end position="246"/>
    </location>
</feature>
<evidence type="ECO:0000313" key="15">
    <source>
        <dbReference type="EnsemblMetazoa" id="XP_030842822"/>
    </source>
</evidence>
<feature type="domain" description="RING-CH-type" evidence="14">
    <location>
        <begin position="77"/>
        <end position="140"/>
    </location>
</feature>
<dbReference type="GO" id="GO:0031901">
    <property type="term" value="C:early endosome membrane"/>
    <property type="evidence" value="ECO:0000318"/>
    <property type="project" value="GO_Central"/>
</dbReference>
<dbReference type="PROSITE" id="PS51292">
    <property type="entry name" value="ZF_RING_CH"/>
    <property type="match status" value="1"/>
</dbReference>
<dbReference type="GO" id="GO:0061630">
    <property type="term" value="F:ubiquitin protein ligase activity"/>
    <property type="evidence" value="ECO:0000318"/>
    <property type="project" value="GO_Central"/>
</dbReference>
<keyword evidence="5 10" id="KW-0863">Zinc-finger</keyword>
<dbReference type="PANTHER" id="PTHR46065:SF3">
    <property type="entry name" value="FI20425P1"/>
    <property type="match status" value="1"/>
</dbReference>
<protein>
    <recommendedName>
        <fullName evidence="17">RING-CH-type domain-containing protein</fullName>
    </recommendedName>
</protein>
<evidence type="ECO:0008006" key="17">
    <source>
        <dbReference type="Google" id="ProtNLM"/>
    </source>
</evidence>
<accession>A0A7M7P2A2</accession>
<dbReference type="CDD" id="cd16495">
    <property type="entry name" value="RING_CH-C4HC3_MARCH"/>
    <property type="match status" value="1"/>
</dbReference>
<dbReference type="SUPFAM" id="SSF57850">
    <property type="entry name" value="RING/U-box"/>
    <property type="match status" value="1"/>
</dbReference>
<dbReference type="EnsemblMetazoa" id="XM_030986962">
    <property type="protein sequence ID" value="XP_030842822"/>
    <property type="gene ID" value="LOC115924548"/>
</dbReference>
<sequence length="324" mass="35188">MAQTQFEKSNSRKWRESVSSFISPHLPSFANRMMPPTNLHDNTSRLPVYSISGSGTTPIAGAKTPEPEPKSPTAFSAYSYDGPVCRICHDVTDVSGSNKLITPCGCTGSAQHIHKQCLQKWTRLKGASTCEICHKSYQKRYVKFKMTSSEENTVASAITILLLLIGVLSVGIYLLAEYLVKVQSDPTTRGSNELWVSISLVIIGFLGMLVFLPWFICFCAKTGKTPRSTANRDGGSTADTSQGTSVESSVVNLSEVESGVDNAQLAYEQQSFEASGYAEDASDARTSSDEVRGTGAYVNQVVQVDGLEEDYGNFEKDNPAVLFV</sequence>
<dbReference type="GO" id="GO:0006955">
    <property type="term" value="P:immune response"/>
    <property type="evidence" value="ECO:0000318"/>
    <property type="project" value="GO_Central"/>
</dbReference>
<evidence type="ECO:0000256" key="1">
    <source>
        <dbReference type="ARBA" id="ARBA00004141"/>
    </source>
</evidence>
<evidence type="ECO:0000256" key="8">
    <source>
        <dbReference type="ARBA" id="ARBA00022989"/>
    </source>
</evidence>
<evidence type="ECO:0000259" key="14">
    <source>
        <dbReference type="PROSITE" id="PS51292"/>
    </source>
</evidence>
<keyword evidence="6" id="KW-0833">Ubl conjugation pathway</keyword>
<dbReference type="InParanoid" id="A0A7M7P2A2"/>
<keyword evidence="4" id="KW-0479">Metal-binding</keyword>
<dbReference type="GeneID" id="115924548"/>
<evidence type="ECO:0000256" key="12">
    <source>
        <dbReference type="SAM" id="Phobius"/>
    </source>
</evidence>
<dbReference type="GO" id="GO:0002495">
    <property type="term" value="P:antigen processing and presentation of peptide antigen via MHC class II"/>
    <property type="evidence" value="ECO:0000318"/>
    <property type="project" value="GO_Central"/>
</dbReference>
<dbReference type="Pfam" id="PF12906">
    <property type="entry name" value="RINGv"/>
    <property type="match status" value="1"/>
</dbReference>
<evidence type="ECO:0000259" key="13">
    <source>
        <dbReference type="PROSITE" id="PS50089"/>
    </source>
</evidence>